<protein>
    <submittedName>
        <fullName evidence="2">Uncharacterized protein</fullName>
    </submittedName>
</protein>
<dbReference type="Proteomes" id="UP000233551">
    <property type="component" value="Unassembled WGS sequence"/>
</dbReference>
<evidence type="ECO:0000313" key="2">
    <source>
        <dbReference type="EMBL" id="PKI56022.1"/>
    </source>
</evidence>
<name>A0A2I0JIE1_PUNGR</name>
<evidence type="ECO:0000256" key="1">
    <source>
        <dbReference type="SAM" id="MobiDB-lite"/>
    </source>
</evidence>
<proteinExistence type="predicted"/>
<evidence type="ECO:0000313" key="3">
    <source>
        <dbReference type="Proteomes" id="UP000233551"/>
    </source>
</evidence>
<dbReference type="AlphaFoldDB" id="A0A2I0JIE1"/>
<feature type="compositionally biased region" description="Basic and acidic residues" evidence="1">
    <location>
        <begin position="312"/>
        <end position="332"/>
    </location>
</feature>
<feature type="compositionally biased region" description="Polar residues" evidence="1">
    <location>
        <begin position="50"/>
        <end position="65"/>
    </location>
</feature>
<reference evidence="2 3" key="1">
    <citation type="submission" date="2017-11" db="EMBL/GenBank/DDBJ databases">
        <title>De-novo sequencing of pomegranate (Punica granatum L.) genome.</title>
        <authorList>
            <person name="Akparov Z."/>
            <person name="Amiraslanov A."/>
            <person name="Hajiyeva S."/>
            <person name="Abbasov M."/>
            <person name="Kaur K."/>
            <person name="Hamwieh A."/>
            <person name="Solovyev V."/>
            <person name="Salamov A."/>
            <person name="Braich B."/>
            <person name="Kosarev P."/>
            <person name="Mahmoud A."/>
            <person name="Hajiyev E."/>
            <person name="Babayeva S."/>
            <person name="Izzatullayeva V."/>
            <person name="Mammadov A."/>
            <person name="Mammadov A."/>
            <person name="Sharifova S."/>
            <person name="Ojaghi J."/>
            <person name="Eynullazada K."/>
            <person name="Bayramov B."/>
            <person name="Abdulazimova A."/>
            <person name="Shahmuradov I."/>
        </authorList>
    </citation>
    <scope>NUCLEOTIDE SEQUENCE [LARGE SCALE GENOMIC DNA]</scope>
    <source>
        <strain evidence="3">cv. AG2017</strain>
        <tissue evidence="2">Leaf</tissue>
    </source>
</reference>
<keyword evidence="3" id="KW-1185">Reference proteome</keyword>
<comment type="caution">
    <text evidence="2">The sequence shown here is derived from an EMBL/GenBank/DDBJ whole genome shotgun (WGS) entry which is preliminary data.</text>
</comment>
<dbReference type="EMBL" id="PGOL01001640">
    <property type="protein sequence ID" value="PKI56022.1"/>
    <property type="molecule type" value="Genomic_DNA"/>
</dbReference>
<sequence>MSRTTGESCQPSRVDHPRSSLLHSKMCYDQKLSPSRPPTPHDRRVVPTFAGNSQQEDSLNTERPQLRQQTSLIQLLGISTLSPHPCSTDSHLLHRASAPLLGFGPPSGSDPTFTTSGFGPASGFSHSSGFGPTFGLQPHIYCIEPRSSIYCFRAPAQHLLLLGSSPAFTAFRTLGQSLRRPISFVGPVRLACPHGIRLLEPSLGRGHAGHRQRVMYGLTPFRELLSSLLPYTLIGKGLGMEGNSPEEMARANDTKFSFRVHESQTSKKAGPHKIGLATHNKSPRGEAHQSGLDNPKLRSFKQIQGAQNKPQLQEKKLSEKKLEKPTNEEREKRRGKNPPTTKTRQHRRSPKALAPPIQSVWTRMWTLVGARIARFWIARLGSVHLPVGTRDGHA</sequence>
<feature type="region of interest" description="Disordered" evidence="1">
    <location>
        <begin position="260"/>
        <end position="355"/>
    </location>
</feature>
<gene>
    <name evidence="2" type="ORF">CRG98_023581</name>
</gene>
<feature type="region of interest" description="Disordered" evidence="1">
    <location>
        <begin position="1"/>
        <end position="65"/>
    </location>
</feature>
<accession>A0A2I0JIE1</accession>
<feature type="compositionally biased region" description="Polar residues" evidence="1">
    <location>
        <begin position="1"/>
        <end position="11"/>
    </location>
</feature>
<organism evidence="2 3">
    <name type="scientific">Punica granatum</name>
    <name type="common">Pomegranate</name>
    <dbReference type="NCBI Taxonomy" id="22663"/>
    <lineage>
        <taxon>Eukaryota</taxon>
        <taxon>Viridiplantae</taxon>
        <taxon>Streptophyta</taxon>
        <taxon>Embryophyta</taxon>
        <taxon>Tracheophyta</taxon>
        <taxon>Spermatophyta</taxon>
        <taxon>Magnoliopsida</taxon>
        <taxon>eudicotyledons</taxon>
        <taxon>Gunneridae</taxon>
        <taxon>Pentapetalae</taxon>
        <taxon>rosids</taxon>
        <taxon>malvids</taxon>
        <taxon>Myrtales</taxon>
        <taxon>Lythraceae</taxon>
        <taxon>Punica</taxon>
    </lineage>
</organism>